<reference evidence="1" key="2">
    <citation type="submission" date="2021-09" db="EMBL/GenBank/DDBJ databases">
        <authorList>
            <person name="Gilroy R."/>
        </authorList>
    </citation>
    <scope>NUCLEOTIDE SEQUENCE</scope>
    <source>
        <strain evidence="1">4100</strain>
    </source>
</reference>
<dbReference type="Proteomes" id="UP000711407">
    <property type="component" value="Unassembled WGS sequence"/>
</dbReference>
<name>A0A921EA99_9BACT</name>
<evidence type="ECO:0000313" key="1">
    <source>
        <dbReference type="EMBL" id="HJE39948.1"/>
    </source>
</evidence>
<evidence type="ECO:0000313" key="2">
    <source>
        <dbReference type="Proteomes" id="UP000711407"/>
    </source>
</evidence>
<comment type="caution">
    <text evidence="1">The sequence shown here is derived from an EMBL/GenBank/DDBJ whole genome shotgun (WGS) entry which is preliminary data.</text>
</comment>
<dbReference type="AlphaFoldDB" id="A0A921EA99"/>
<accession>A0A921EA99</accession>
<gene>
    <name evidence="1" type="ORF">K8V47_09355</name>
</gene>
<reference evidence="1" key="1">
    <citation type="journal article" date="2021" name="PeerJ">
        <title>Extensive microbial diversity within the chicken gut microbiome revealed by metagenomics and culture.</title>
        <authorList>
            <person name="Gilroy R."/>
            <person name="Ravi A."/>
            <person name="Getino M."/>
            <person name="Pursley I."/>
            <person name="Horton D.L."/>
            <person name="Alikhan N.F."/>
            <person name="Baker D."/>
            <person name="Gharbi K."/>
            <person name="Hall N."/>
            <person name="Watson M."/>
            <person name="Adriaenssens E.M."/>
            <person name="Foster-Nyarko E."/>
            <person name="Jarju S."/>
            <person name="Secka A."/>
            <person name="Antonio M."/>
            <person name="Oren A."/>
            <person name="Chaudhuri R.R."/>
            <person name="La Ragione R."/>
            <person name="Hildebrand F."/>
            <person name="Pallen M.J."/>
        </authorList>
    </citation>
    <scope>NUCLEOTIDE SEQUENCE</scope>
    <source>
        <strain evidence="1">4100</strain>
    </source>
</reference>
<dbReference type="EMBL" id="DYXT01000049">
    <property type="protein sequence ID" value="HJE39948.1"/>
    <property type="molecule type" value="Genomic_DNA"/>
</dbReference>
<protein>
    <submittedName>
        <fullName evidence="1">Uncharacterized protein</fullName>
    </submittedName>
</protein>
<organism evidence="1 2">
    <name type="scientific">Candidatus Amulumruptor caecigallinarius</name>
    <dbReference type="NCBI Taxonomy" id="2109911"/>
    <lineage>
        <taxon>Bacteria</taxon>
        <taxon>Pseudomonadati</taxon>
        <taxon>Bacteroidota</taxon>
        <taxon>Bacteroidia</taxon>
        <taxon>Bacteroidales</taxon>
        <taxon>Muribaculaceae</taxon>
        <taxon>Candidatus Amulumruptor</taxon>
    </lineage>
</organism>
<sequence length="67" mass="7309">LCDIPLLYKPMISSFSSNVLFINELHSKSFLSNFWGAVQVQPYSEGGDLIRPFAPALQDGASLAHGI</sequence>
<feature type="non-terminal residue" evidence="1">
    <location>
        <position position="1"/>
    </location>
</feature>
<proteinExistence type="predicted"/>